<evidence type="ECO:0000313" key="13">
    <source>
        <dbReference type="Proteomes" id="UP000654345"/>
    </source>
</evidence>
<proteinExistence type="predicted"/>
<dbReference type="Pfam" id="PF01548">
    <property type="entry name" value="DEDD_Tnp_IS110"/>
    <property type="match status" value="1"/>
</dbReference>
<dbReference type="InterPro" id="IPR002525">
    <property type="entry name" value="Transp_IS110-like_N"/>
</dbReference>
<evidence type="ECO:0000313" key="11">
    <source>
        <dbReference type="EMBL" id="GHO60836.1"/>
    </source>
</evidence>
<dbReference type="RefSeq" id="WP_201371172.1">
    <property type="nucleotide sequence ID" value="NZ_BNJG01000001.1"/>
</dbReference>
<dbReference type="EMBL" id="BNJG01000001">
    <property type="protein sequence ID" value="GHO54459.1"/>
    <property type="molecule type" value="Genomic_DNA"/>
</dbReference>
<accession>A0ABQ3UTT8</accession>
<keyword evidence="13" id="KW-1185">Reference proteome</keyword>
<dbReference type="PANTHER" id="PTHR33055:SF15">
    <property type="entry name" value="TRANSPOSASE-RELATED"/>
    <property type="match status" value="1"/>
</dbReference>
<dbReference type="InterPro" id="IPR003346">
    <property type="entry name" value="Transposase_20"/>
</dbReference>
<dbReference type="EMBL" id="BNJG01000003">
    <property type="protein sequence ID" value="GHO58303.1"/>
    <property type="molecule type" value="Genomic_DNA"/>
</dbReference>
<evidence type="ECO:0000313" key="3">
    <source>
        <dbReference type="EMBL" id="GHO54459.1"/>
    </source>
</evidence>
<evidence type="ECO:0000313" key="12">
    <source>
        <dbReference type="EMBL" id="GHO60883.1"/>
    </source>
</evidence>
<evidence type="ECO:0000313" key="6">
    <source>
        <dbReference type="EMBL" id="GHO57694.1"/>
    </source>
</evidence>
<dbReference type="EMBL" id="BNJG01000005">
    <property type="protein sequence ID" value="GHO60590.1"/>
    <property type="molecule type" value="Genomic_DNA"/>
</dbReference>
<evidence type="ECO:0000259" key="2">
    <source>
        <dbReference type="Pfam" id="PF02371"/>
    </source>
</evidence>
<dbReference type="EMBL" id="BNJG01000002">
    <property type="protein sequence ID" value="GHO56101.1"/>
    <property type="molecule type" value="Genomic_DNA"/>
</dbReference>
<evidence type="ECO:0000259" key="1">
    <source>
        <dbReference type="Pfam" id="PF01548"/>
    </source>
</evidence>
<dbReference type="NCBIfam" id="NF033542">
    <property type="entry name" value="transpos_IS110"/>
    <property type="match status" value="1"/>
</dbReference>
<evidence type="ECO:0000313" key="10">
    <source>
        <dbReference type="EMBL" id="GHO60590.1"/>
    </source>
</evidence>
<dbReference type="EMBL" id="BNJG01000006">
    <property type="protein sequence ID" value="GHO60836.1"/>
    <property type="molecule type" value="Genomic_DNA"/>
</dbReference>
<dbReference type="PANTHER" id="PTHR33055">
    <property type="entry name" value="TRANSPOSASE FOR INSERTION SEQUENCE ELEMENT IS1111A"/>
    <property type="match status" value="1"/>
</dbReference>
<gene>
    <name evidence="3" type="ORF">KSB_29340</name>
    <name evidence="4" type="ORF">KSB_45760</name>
    <name evidence="5" type="ORF">KSB_46860</name>
    <name evidence="6" type="ORF">KSB_61690</name>
    <name evidence="7" type="ORF">KSB_67780</name>
    <name evidence="8" type="ORF">KSB_84580</name>
    <name evidence="9" type="ORF">KSB_90270</name>
    <name evidence="10" type="ORF">KSB_90650</name>
    <name evidence="11" type="ORF">KSB_93110</name>
    <name evidence="12" type="ORF">KSB_93580</name>
</gene>
<dbReference type="Pfam" id="PF02371">
    <property type="entry name" value="Transposase_20"/>
    <property type="match status" value="1"/>
</dbReference>
<evidence type="ECO:0000313" key="8">
    <source>
        <dbReference type="EMBL" id="GHO59983.1"/>
    </source>
</evidence>
<name>A0ABQ3UTT8_9CHLR</name>
<evidence type="ECO:0000313" key="4">
    <source>
        <dbReference type="EMBL" id="GHO56101.1"/>
    </source>
</evidence>
<sequence length="412" mass="46770">MEVLYRSCCGIDVHKQFLVACLLAVDEKGQQHKELRRFSTMTSELLSCVDWLKTARCQAIAMESTGVYWKSPFNLMEGHFEQVMIVNAEHLKRVPGRKTDKKDAEWIAELLQFGLLKPSFIPSPQQRELRDLTRLRTTLIAERTRLVNRLHKTLEDTNLKLSSVLTDIMGKSGQQILSALLRGEEDPAVLADLALGRAMSKRDALAQALRGRLRDHHRLLLQELLSLIERHDRGISRLDREIEERLRPQEALIQRLDAIPGCSRRIIEVLLAEIGSDVSPFPDAAHLASWVGICPGNNESGGKRKSGRIRKGNRWIKAMLVQAANAAARTKHSYLSAQYHQIAARRGNKRAVVAVAHSILVIYYHMLTTGEPYQERGANYFSELDRKHAERRATRQLERLGYQVTLTPTQIA</sequence>
<reference evidence="5 13" key="1">
    <citation type="journal article" date="2021" name="Int. J. Syst. Evol. Microbiol.">
        <title>Reticulibacter mediterranei gen. nov., sp. nov., within the new family Reticulibacteraceae fam. nov., and Ktedonospora formicarum gen. nov., sp. nov., Ktedonobacter robiniae sp. nov., Dictyobacter formicarum sp. nov. and Dictyobacter arantiisoli sp. nov., belonging to the class Ktedonobacteria.</title>
        <authorList>
            <person name="Yabe S."/>
            <person name="Zheng Y."/>
            <person name="Wang C.M."/>
            <person name="Sakai Y."/>
            <person name="Abe K."/>
            <person name="Yokota A."/>
            <person name="Donadio S."/>
            <person name="Cavaletti L."/>
            <person name="Monciardini P."/>
        </authorList>
    </citation>
    <scope>NUCLEOTIDE SEQUENCE [LARGE SCALE GENOMIC DNA]</scope>
    <source>
        <strain evidence="5 13">SOSP1-30</strain>
    </source>
</reference>
<evidence type="ECO:0000313" key="5">
    <source>
        <dbReference type="EMBL" id="GHO56211.1"/>
    </source>
</evidence>
<feature type="domain" description="Transposase IS110-like N-terminal" evidence="1">
    <location>
        <begin position="9"/>
        <end position="157"/>
    </location>
</feature>
<dbReference type="EMBL" id="BNJG01000005">
    <property type="protein sequence ID" value="GHO60552.1"/>
    <property type="molecule type" value="Genomic_DNA"/>
</dbReference>
<dbReference type="EMBL" id="BNJG01000002">
    <property type="protein sequence ID" value="GHO57694.1"/>
    <property type="molecule type" value="Genomic_DNA"/>
</dbReference>
<organism evidence="5 13">
    <name type="scientific">Ktedonobacter robiniae</name>
    <dbReference type="NCBI Taxonomy" id="2778365"/>
    <lineage>
        <taxon>Bacteria</taxon>
        <taxon>Bacillati</taxon>
        <taxon>Chloroflexota</taxon>
        <taxon>Ktedonobacteria</taxon>
        <taxon>Ktedonobacterales</taxon>
        <taxon>Ktedonobacteraceae</taxon>
        <taxon>Ktedonobacter</taxon>
    </lineage>
</organism>
<evidence type="ECO:0000313" key="7">
    <source>
        <dbReference type="EMBL" id="GHO58303.1"/>
    </source>
</evidence>
<dbReference type="EMBL" id="BNJG01000002">
    <property type="protein sequence ID" value="GHO56211.1"/>
    <property type="molecule type" value="Genomic_DNA"/>
</dbReference>
<comment type="caution">
    <text evidence="5">The sequence shown here is derived from an EMBL/GenBank/DDBJ whole genome shotgun (WGS) entry which is preliminary data.</text>
</comment>
<evidence type="ECO:0000313" key="9">
    <source>
        <dbReference type="EMBL" id="GHO60552.1"/>
    </source>
</evidence>
<dbReference type="EMBL" id="BNJG01000003">
    <property type="protein sequence ID" value="GHO59983.1"/>
    <property type="molecule type" value="Genomic_DNA"/>
</dbReference>
<dbReference type="Proteomes" id="UP000654345">
    <property type="component" value="Unassembled WGS sequence"/>
</dbReference>
<dbReference type="InterPro" id="IPR047650">
    <property type="entry name" value="Transpos_IS110"/>
</dbReference>
<feature type="domain" description="Transposase IS116/IS110/IS902 C-terminal" evidence="2">
    <location>
        <begin position="254"/>
        <end position="339"/>
    </location>
</feature>
<dbReference type="EMBL" id="BNJG01000007">
    <property type="protein sequence ID" value="GHO60883.1"/>
    <property type="molecule type" value="Genomic_DNA"/>
</dbReference>
<protein>
    <submittedName>
        <fullName evidence="5">IS110 family transposase</fullName>
    </submittedName>
</protein>